<dbReference type="Proteomes" id="UP001058461">
    <property type="component" value="Chromosome"/>
</dbReference>
<gene>
    <name evidence="1" type="ORF">KDW95_19510</name>
</gene>
<reference evidence="1" key="1">
    <citation type="submission" date="2021-04" db="EMBL/GenBank/DDBJ databases">
        <title>Oceanospirillales bacteria with DddD are important DMSP degraders in coastal seawater.</title>
        <authorList>
            <person name="Liu J."/>
        </authorList>
    </citation>
    <scope>NUCLEOTIDE SEQUENCE</scope>
    <source>
        <strain evidence="1">D13-1</strain>
    </source>
</reference>
<sequence>MSQGTREPHNAIHFNTTFTEAGLPLADVRLIRHKDSRAKRGRSPYELWRDNRELFEWYQSTQTFANRPRLNAPYWAAFVANHADETMFAGLYAVRYRGLLEKDTPMPHMDGIDVAGSCDVYDLTLQETLSDLVGRLFIDWGKGALAWVQYASRQNKPIVQLTREFQEPEFPGFLNFMEPLSKLDRLPASWITSLKSARGVYLLTCPKTKEQYVGSATGETLQLLIEDVASKCGLTPLKHTQKCLRFSLNDRFREEVVHIARDTFVGAPFLVIVLRPDFSLQKENVLNTLSDVTVHLSDGKRELYNSNFGQAYKNKLMAKGDHSAAFGHGWEVSIEEGFDTLAEFLVTISWSKAA</sequence>
<evidence type="ECO:0000313" key="1">
    <source>
        <dbReference type="EMBL" id="UTW11421.1"/>
    </source>
</evidence>
<name>A0ABY5HKD3_9GAMM</name>
<dbReference type="RefSeq" id="WP_255853461.1">
    <property type="nucleotide sequence ID" value="NZ_CP073347.1"/>
</dbReference>
<protein>
    <submittedName>
        <fullName evidence="1">Uncharacterized protein</fullName>
    </submittedName>
</protein>
<proteinExistence type="predicted"/>
<accession>A0ABY5HKD3</accession>
<organism evidence="1 2">
    <name type="scientific">Marinobacterium rhizophilum</name>
    <dbReference type="NCBI Taxonomy" id="420402"/>
    <lineage>
        <taxon>Bacteria</taxon>
        <taxon>Pseudomonadati</taxon>
        <taxon>Pseudomonadota</taxon>
        <taxon>Gammaproteobacteria</taxon>
        <taxon>Oceanospirillales</taxon>
        <taxon>Oceanospirillaceae</taxon>
        <taxon>Marinobacterium</taxon>
    </lineage>
</organism>
<keyword evidence="2" id="KW-1185">Reference proteome</keyword>
<dbReference type="EMBL" id="CP073347">
    <property type="protein sequence ID" value="UTW11421.1"/>
    <property type="molecule type" value="Genomic_DNA"/>
</dbReference>
<evidence type="ECO:0000313" key="2">
    <source>
        <dbReference type="Proteomes" id="UP001058461"/>
    </source>
</evidence>